<evidence type="ECO:0000256" key="3">
    <source>
        <dbReference type="ARBA" id="ARBA00022475"/>
    </source>
</evidence>
<dbReference type="GO" id="GO:0015628">
    <property type="term" value="P:protein secretion by the type II secretion system"/>
    <property type="evidence" value="ECO:0007669"/>
    <property type="project" value="TreeGrafter"/>
</dbReference>
<dbReference type="InterPro" id="IPR003004">
    <property type="entry name" value="GspF/PilC"/>
</dbReference>
<comment type="caution">
    <text evidence="10">The sequence shown here is derived from an EMBL/GenBank/DDBJ whole genome shotgun (WGS) entry which is preliminary data.</text>
</comment>
<feature type="transmembrane region" description="Helical" evidence="8">
    <location>
        <begin position="221"/>
        <end position="239"/>
    </location>
</feature>
<dbReference type="PANTHER" id="PTHR30012:SF0">
    <property type="entry name" value="TYPE II SECRETION SYSTEM PROTEIN F-RELATED"/>
    <property type="match status" value="1"/>
</dbReference>
<proteinExistence type="inferred from homology"/>
<keyword evidence="7 8" id="KW-0472">Membrane</keyword>
<evidence type="ECO:0000256" key="2">
    <source>
        <dbReference type="ARBA" id="ARBA00005745"/>
    </source>
</evidence>
<feature type="domain" description="Type II secretion system protein GspF" evidence="9">
    <location>
        <begin position="270"/>
        <end position="393"/>
    </location>
</feature>
<evidence type="ECO:0000313" key="10">
    <source>
        <dbReference type="EMBL" id="MCA9308065.1"/>
    </source>
</evidence>
<organism evidence="10 11">
    <name type="scientific">candidate division WWE3 bacterium</name>
    <dbReference type="NCBI Taxonomy" id="2053526"/>
    <lineage>
        <taxon>Bacteria</taxon>
        <taxon>Katanobacteria</taxon>
    </lineage>
</organism>
<evidence type="ECO:0000313" key="11">
    <source>
        <dbReference type="Proteomes" id="UP000740557"/>
    </source>
</evidence>
<evidence type="ECO:0000259" key="9">
    <source>
        <dbReference type="Pfam" id="PF00482"/>
    </source>
</evidence>
<dbReference type="EMBL" id="JAGQNX010000029">
    <property type="protein sequence ID" value="MCA9308065.1"/>
    <property type="molecule type" value="Genomic_DNA"/>
</dbReference>
<dbReference type="Proteomes" id="UP000740557">
    <property type="component" value="Unassembled WGS sequence"/>
</dbReference>
<feature type="transmembrane region" description="Helical" evidence="8">
    <location>
        <begin position="374"/>
        <end position="395"/>
    </location>
</feature>
<keyword evidence="3" id="KW-1003">Cell membrane</keyword>
<dbReference type="PRINTS" id="PR00812">
    <property type="entry name" value="BCTERIALGSPF"/>
</dbReference>
<feature type="transmembrane region" description="Helical" evidence="8">
    <location>
        <begin position="167"/>
        <end position="189"/>
    </location>
</feature>
<dbReference type="AlphaFoldDB" id="A0A955EAX8"/>
<dbReference type="Gene3D" id="1.20.81.30">
    <property type="entry name" value="Type II secretion system (T2SS), domain F"/>
    <property type="match status" value="2"/>
</dbReference>
<feature type="domain" description="Type II secretion system protein GspF" evidence="9">
    <location>
        <begin position="67"/>
        <end position="190"/>
    </location>
</feature>
<evidence type="ECO:0000256" key="5">
    <source>
        <dbReference type="ARBA" id="ARBA00022692"/>
    </source>
</evidence>
<dbReference type="PANTHER" id="PTHR30012">
    <property type="entry name" value="GENERAL SECRETION PATHWAY PROTEIN"/>
    <property type="match status" value="1"/>
</dbReference>
<dbReference type="Pfam" id="PF00482">
    <property type="entry name" value="T2SSF"/>
    <property type="match status" value="2"/>
</dbReference>
<comment type="subcellular location">
    <subcellularLocation>
        <location evidence="1">Cell inner membrane</location>
        <topology evidence="1">Multi-pass membrane protein</topology>
    </subcellularLocation>
</comment>
<gene>
    <name evidence="10" type="ORF">KC980_01000</name>
</gene>
<evidence type="ECO:0000256" key="8">
    <source>
        <dbReference type="SAM" id="Phobius"/>
    </source>
</evidence>
<comment type="similarity">
    <text evidence="2">Belongs to the GSP F family.</text>
</comment>
<evidence type="ECO:0000256" key="7">
    <source>
        <dbReference type="ARBA" id="ARBA00023136"/>
    </source>
</evidence>
<evidence type="ECO:0000256" key="1">
    <source>
        <dbReference type="ARBA" id="ARBA00004429"/>
    </source>
</evidence>
<sequence length="401" mass="43727">MAVYNYNARDNAGNMVTGTVDARSKDAAAELLKAQNLFVVSINEKQKTISDDLSDIFGVPYTEIVAFTRQLSTMISAGLPISRALDVLSQQTANKRLQKILLDCLHDVEGGTSLNQAFARHPAEFNQTYVALVRAGESSGRLDEILVDLATSMEADRELNSKFKAAMVYPVIVILAMVGVFVMMLVFVIPQLSNLYSSLDVQLPGITLAMIALSDFFINRWYIVLVLTIASIFGIKSYISTPSGKKLLSELSFTVPVFGKINRLKELAQFTRTLSLLISAAIPIVEALNIVSDVARNDKIKAASKEASLNVEKGNSLSSYLKYNTEVFPPIISQMAAVGEETGELENVLKTVSDYFDSEVEHAVKGLSAALEPIILIMLGSMVAVLIISIITPIYQITNSL</sequence>
<reference evidence="10" key="2">
    <citation type="journal article" date="2021" name="Microbiome">
        <title>Successional dynamics and alternative stable states in a saline activated sludge microbial community over 9 years.</title>
        <authorList>
            <person name="Wang Y."/>
            <person name="Ye J."/>
            <person name="Ju F."/>
            <person name="Liu L."/>
            <person name="Boyd J.A."/>
            <person name="Deng Y."/>
            <person name="Parks D.H."/>
            <person name="Jiang X."/>
            <person name="Yin X."/>
            <person name="Woodcroft B.J."/>
            <person name="Tyson G.W."/>
            <person name="Hugenholtz P."/>
            <person name="Polz M.F."/>
            <person name="Zhang T."/>
        </authorList>
    </citation>
    <scope>NUCLEOTIDE SEQUENCE</scope>
    <source>
        <strain evidence="10">HKST-UBA79</strain>
    </source>
</reference>
<dbReference type="InterPro" id="IPR042094">
    <property type="entry name" value="T2SS_GspF_sf"/>
</dbReference>
<evidence type="ECO:0000256" key="6">
    <source>
        <dbReference type="ARBA" id="ARBA00022989"/>
    </source>
</evidence>
<keyword evidence="5 8" id="KW-0812">Transmembrane</keyword>
<reference evidence="10" key="1">
    <citation type="submission" date="2020-04" db="EMBL/GenBank/DDBJ databases">
        <authorList>
            <person name="Zhang T."/>
        </authorList>
    </citation>
    <scope>NUCLEOTIDE SEQUENCE</scope>
    <source>
        <strain evidence="10">HKST-UBA79</strain>
    </source>
</reference>
<dbReference type="GO" id="GO:0005886">
    <property type="term" value="C:plasma membrane"/>
    <property type="evidence" value="ECO:0007669"/>
    <property type="project" value="UniProtKB-SubCell"/>
</dbReference>
<accession>A0A955EAX8</accession>
<dbReference type="InterPro" id="IPR018076">
    <property type="entry name" value="T2SS_GspF_dom"/>
</dbReference>
<name>A0A955EAX8_UNCKA</name>
<keyword evidence="6 8" id="KW-1133">Transmembrane helix</keyword>
<keyword evidence="4" id="KW-0997">Cell inner membrane</keyword>
<evidence type="ECO:0000256" key="4">
    <source>
        <dbReference type="ARBA" id="ARBA00022519"/>
    </source>
</evidence>
<protein>
    <submittedName>
        <fullName evidence="10">Type II secretion system F family protein</fullName>
    </submittedName>
</protein>
<dbReference type="FunFam" id="1.20.81.30:FF:000001">
    <property type="entry name" value="Type II secretion system protein F"/>
    <property type="match status" value="2"/>
</dbReference>